<dbReference type="AlphaFoldDB" id="A0A915KB51"/>
<sequence>MDSLPFDILKCILDIVGDYGNDLLSLYYCSHVCVSWSHAINFYANYVCKDQDISRCKITPNNLKFYSESQYLSCVSFNENTDLDAVLDQCVMPGIGEQLLRIKCVDFPTSETLSGLMPQSLVDFRLSHIHLENVGMCNEIFELFCSKFAPTLSNLYLQNYIPAEKDFSLFSFTQSVSKLLNLRHLDLKDFVLNESSNNDENCSTFLRTIAESCPLIENLSINDYIPLSNENLIEYLSLECTSHLRFLSISSHKVDDCVEGGFLKRIEIFGRNIPPLIIFACGTQITTELCQKYLKPDLFGFRSAADETEKHCHCHNSGRIYNESLQLRSYLQNQLENGKIYLDILPTPPYGSPNEYPFHRSNISDWPPSPPEFDLESSISGGGCGFTSYLHPDYDEYNDFYDDDDPDENDDDDYEYEGDEDFYG</sequence>
<keyword evidence="2" id="KW-1185">Reference proteome</keyword>
<evidence type="ECO:0000313" key="2">
    <source>
        <dbReference type="Proteomes" id="UP000887565"/>
    </source>
</evidence>
<dbReference type="Proteomes" id="UP000887565">
    <property type="component" value="Unplaced"/>
</dbReference>
<reference evidence="3" key="1">
    <citation type="submission" date="2022-11" db="UniProtKB">
        <authorList>
            <consortium name="WormBaseParasite"/>
        </authorList>
    </citation>
    <scope>IDENTIFICATION</scope>
</reference>
<dbReference type="SUPFAM" id="SSF52047">
    <property type="entry name" value="RNI-like"/>
    <property type="match status" value="1"/>
</dbReference>
<evidence type="ECO:0000313" key="3">
    <source>
        <dbReference type="WBParaSite" id="nRc.2.0.1.t35336-RA"/>
    </source>
</evidence>
<organism evidence="2 3">
    <name type="scientific">Romanomermis culicivorax</name>
    <name type="common">Nematode worm</name>
    <dbReference type="NCBI Taxonomy" id="13658"/>
    <lineage>
        <taxon>Eukaryota</taxon>
        <taxon>Metazoa</taxon>
        <taxon>Ecdysozoa</taxon>
        <taxon>Nematoda</taxon>
        <taxon>Enoplea</taxon>
        <taxon>Dorylaimia</taxon>
        <taxon>Mermithida</taxon>
        <taxon>Mermithoidea</taxon>
        <taxon>Mermithidae</taxon>
        <taxon>Romanomermis</taxon>
    </lineage>
</organism>
<proteinExistence type="predicted"/>
<dbReference type="WBParaSite" id="nRc.2.0.1.t35336-RA">
    <property type="protein sequence ID" value="nRc.2.0.1.t35336-RA"/>
    <property type="gene ID" value="nRc.2.0.1.g35336"/>
</dbReference>
<protein>
    <submittedName>
        <fullName evidence="3">F-box domain-containing protein</fullName>
    </submittedName>
</protein>
<accession>A0A915KB51</accession>
<name>A0A915KB51_ROMCU</name>
<feature type="region of interest" description="Disordered" evidence="1">
    <location>
        <begin position="395"/>
        <end position="424"/>
    </location>
</feature>
<evidence type="ECO:0000256" key="1">
    <source>
        <dbReference type="SAM" id="MobiDB-lite"/>
    </source>
</evidence>